<dbReference type="InterPro" id="IPR009430">
    <property type="entry name" value="GvpL/GvpF"/>
</dbReference>
<dbReference type="AlphaFoldDB" id="A0A5M8IDV8"/>
<gene>
    <name evidence="5" type="ORF">FP507_04545</name>
</gene>
<dbReference type="GO" id="GO:0031412">
    <property type="term" value="P:gas vesicle organization"/>
    <property type="evidence" value="ECO:0007669"/>
    <property type="project" value="InterPro"/>
</dbReference>
<dbReference type="Pfam" id="PF00226">
    <property type="entry name" value="DnaJ"/>
    <property type="match status" value="1"/>
</dbReference>
<evidence type="ECO:0000259" key="4">
    <source>
        <dbReference type="PROSITE" id="PS50076"/>
    </source>
</evidence>
<dbReference type="Pfam" id="PF06386">
    <property type="entry name" value="GvpL_GvpF"/>
    <property type="match status" value="1"/>
</dbReference>
<dbReference type="InterPro" id="IPR036869">
    <property type="entry name" value="J_dom_sf"/>
</dbReference>
<organism evidence="5 6">
    <name type="scientific">Chlorobium phaeovibrioides</name>
    <dbReference type="NCBI Taxonomy" id="1094"/>
    <lineage>
        <taxon>Bacteria</taxon>
        <taxon>Pseudomonadati</taxon>
        <taxon>Chlorobiota</taxon>
        <taxon>Chlorobiia</taxon>
        <taxon>Chlorobiales</taxon>
        <taxon>Chlorobiaceae</taxon>
        <taxon>Chlorobium/Pelodictyon group</taxon>
        <taxon>Chlorobium</taxon>
    </lineage>
</organism>
<feature type="domain" description="J" evidence="4">
    <location>
        <begin position="257"/>
        <end position="326"/>
    </location>
</feature>
<dbReference type="PROSITE" id="PS50076">
    <property type="entry name" value="DNAJ_2"/>
    <property type="match status" value="1"/>
</dbReference>
<dbReference type="PANTHER" id="PTHR36852:SF1">
    <property type="entry name" value="PROTEIN GVPL 2"/>
    <property type="match status" value="1"/>
</dbReference>
<proteinExistence type="inferred from homology"/>
<comment type="caution">
    <text evidence="5">The sequence shown here is derived from an EMBL/GenBank/DDBJ whole genome shotgun (WGS) entry which is preliminary data.</text>
</comment>
<dbReference type="PANTHER" id="PTHR36852">
    <property type="entry name" value="PROTEIN GVPL 2"/>
    <property type="match status" value="1"/>
</dbReference>
<name>A0A5M8IDV8_CHLPH</name>
<reference evidence="5 6" key="1">
    <citation type="submission" date="2019-07" db="EMBL/GenBank/DDBJ databases">
        <title>Draft genome Sequence of Chlorobium phaeovibrioides sp. strain PhvTcv-s14, from the Phylum Chlorobi.</title>
        <authorList>
            <person name="Babenko V."/>
            <person name="Boldyreva D."/>
            <person name="Kanygina A."/>
            <person name="Selezneva O."/>
            <person name="Akopiyan T."/>
            <person name="Lunina O."/>
        </authorList>
    </citation>
    <scope>NUCLEOTIDE SEQUENCE [LARGE SCALE GENOMIC DNA]</scope>
    <source>
        <strain evidence="5 6">GrTcv12</strain>
    </source>
</reference>
<dbReference type="Proteomes" id="UP000327458">
    <property type="component" value="Unassembled WGS sequence"/>
</dbReference>
<dbReference type="GO" id="GO:0031411">
    <property type="term" value="C:gas vesicle"/>
    <property type="evidence" value="ECO:0007669"/>
    <property type="project" value="UniProtKB-SubCell"/>
</dbReference>
<dbReference type="RefSeq" id="WP_151419333.1">
    <property type="nucleotide sequence ID" value="NZ_VMRG01000001.1"/>
</dbReference>
<dbReference type="SUPFAM" id="SSF46565">
    <property type="entry name" value="Chaperone J-domain"/>
    <property type="match status" value="1"/>
</dbReference>
<evidence type="ECO:0000256" key="1">
    <source>
        <dbReference type="ARBA" id="ARBA00022987"/>
    </source>
</evidence>
<dbReference type="CDD" id="cd06257">
    <property type="entry name" value="DnaJ"/>
    <property type="match status" value="1"/>
</dbReference>
<protein>
    <recommendedName>
        <fullName evidence="4">J domain-containing protein</fullName>
    </recommendedName>
</protein>
<accession>A0A5M8IDV8</accession>
<evidence type="ECO:0000256" key="2">
    <source>
        <dbReference type="ARBA" id="ARBA00035108"/>
    </source>
</evidence>
<sequence>MNQSIYIYGIVNEPALAASLAETDPDIYAVASMGCSAIVENRPAIDLGELDRESLARMLLQHQQTLERLMERGMQIIPLKLGTFVSSAADAACIIEDGYNLIERIFRETEDAHELEVVVKWSSFADLLQGVVSEGDVQELKREVEARQSSSTEDAIAVGRLIKEKIDRRNAALSASVLRQLGERASQSKRHETMDDEMVLNAAFLVNRGDVDAFVATVEALDSQYLNALHFRIVGPLPCYSFYTLEVTALFEEFIAEKRAVLGLDARSCEADVKKAYHAKAKVAHPDVHVPAGANNGADFTVLNEAYMTLHDYYSALRNSASSRHGHEGQDSSNVVFSVKILN</sequence>
<evidence type="ECO:0000313" key="5">
    <source>
        <dbReference type="EMBL" id="KAA6232434.1"/>
    </source>
</evidence>
<dbReference type="Gene3D" id="1.10.287.110">
    <property type="entry name" value="DnaJ domain"/>
    <property type="match status" value="1"/>
</dbReference>
<evidence type="ECO:0000256" key="3">
    <source>
        <dbReference type="ARBA" id="ARBA00035643"/>
    </source>
</evidence>
<keyword evidence="1" id="KW-0304">Gas vesicle</keyword>
<comment type="subcellular location">
    <subcellularLocation>
        <location evidence="2">Gas vesicle</location>
    </subcellularLocation>
</comment>
<evidence type="ECO:0000313" key="6">
    <source>
        <dbReference type="Proteomes" id="UP000327458"/>
    </source>
</evidence>
<comment type="similarity">
    <text evidence="3">Belongs to the gas vesicle GvpF/GvpL family.</text>
</comment>
<dbReference type="EMBL" id="VMRG01000001">
    <property type="protein sequence ID" value="KAA6232434.1"/>
    <property type="molecule type" value="Genomic_DNA"/>
</dbReference>
<dbReference type="InterPro" id="IPR001623">
    <property type="entry name" value="DnaJ_domain"/>
</dbReference>